<feature type="non-terminal residue" evidence="1">
    <location>
        <position position="1"/>
    </location>
</feature>
<evidence type="ECO:0000313" key="1">
    <source>
        <dbReference type="EMBL" id="CAB4037135.1"/>
    </source>
</evidence>
<accession>A0A7D9JVK7</accession>
<keyword evidence="2" id="KW-1185">Reference proteome</keyword>
<dbReference type="Proteomes" id="UP001152795">
    <property type="component" value="Unassembled WGS sequence"/>
</dbReference>
<gene>
    <name evidence="1" type="ORF">PACLA_8A080246</name>
</gene>
<sequence>VMETCWEMVEAVDNEQRERKTRLQILEEAHEGECVTGCDEQWKYLALQTLERNNCSAKEFGNVIKNALTNRQGKRRRA</sequence>
<proteinExistence type="predicted"/>
<protein>
    <submittedName>
        <fullName evidence="1">Uncharacterized protein</fullName>
    </submittedName>
</protein>
<evidence type="ECO:0000313" key="2">
    <source>
        <dbReference type="Proteomes" id="UP001152795"/>
    </source>
</evidence>
<organism evidence="1 2">
    <name type="scientific">Paramuricea clavata</name>
    <name type="common">Red gorgonian</name>
    <name type="synonym">Violescent sea-whip</name>
    <dbReference type="NCBI Taxonomy" id="317549"/>
    <lineage>
        <taxon>Eukaryota</taxon>
        <taxon>Metazoa</taxon>
        <taxon>Cnidaria</taxon>
        <taxon>Anthozoa</taxon>
        <taxon>Octocorallia</taxon>
        <taxon>Malacalcyonacea</taxon>
        <taxon>Plexauridae</taxon>
        <taxon>Paramuricea</taxon>
    </lineage>
</organism>
<reference evidence="1" key="1">
    <citation type="submission" date="2020-04" db="EMBL/GenBank/DDBJ databases">
        <authorList>
            <person name="Alioto T."/>
            <person name="Alioto T."/>
            <person name="Gomez Garrido J."/>
        </authorList>
    </citation>
    <scope>NUCLEOTIDE SEQUENCE</scope>
    <source>
        <strain evidence="1">A484AB</strain>
    </source>
</reference>
<dbReference type="EMBL" id="CACRXK020022771">
    <property type="protein sequence ID" value="CAB4037135.1"/>
    <property type="molecule type" value="Genomic_DNA"/>
</dbReference>
<comment type="caution">
    <text evidence="1">The sequence shown here is derived from an EMBL/GenBank/DDBJ whole genome shotgun (WGS) entry which is preliminary data.</text>
</comment>
<dbReference type="AlphaFoldDB" id="A0A7D9JVK7"/>
<name>A0A7D9JVK7_PARCT</name>